<proteinExistence type="predicted"/>
<name>A0A5S3XU41_9GAMM</name>
<sequence length="93" mass="11321">MIDYTKNLTGNVLDQQKETIYFKSTTYRWHLEKTTNPHQQALLNNFKFPPDLMSRFNRKAPELLFISYLKNQLIKHFIFNRHYQKNTKTNLNQ</sequence>
<reference evidence="3 4" key="1">
    <citation type="submission" date="2017-12" db="EMBL/GenBank/DDBJ databases">
        <authorList>
            <person name="Paulsen S."/>
            <person name="Gram L.K."/>
        </authorList>
    </citation>
    <scope>NUCLEOTIDE SEQUENCE [LARGE SCALE GENOMIC DNA]</scope>
    <source>
        <strain evidence="2 4">S2231</strain>
        <strain evidence="1 3">S2233</strain>
    </source>
</reference>
<gene>
    <name evidence="2" type="ORF">CWB96_05490</name>
    <name evidence="1" type="ORF">CWB97_10465</name>
</gene>
<dbReference type="Proteomes" id="UP000305730">
    <property type="component" value="Unassembled WGS sequence"/>
</dbReference>
<accession>A0A5S3XU41</accession>
<evidence type="ECO:0000313" key="3">
    <source>
        <dbReference type="Proteomes" id="UP000305730"/>
    </source>
</evidence>
<dbReference type="Proteomes" id="UP000307706">
    <property type="component" value="Unassembled WGS sequence"/>
</dbReference>
<evidence type="ECO:0000313" key="2">
    <source>
        <dbReference type="EMBL" id="TMP61076.1"/>
    </source>
</evidence>
<comment type="caution">
    <text evidence="2">The sequence shown here is derived from an EMBL/GenBank/DDBJ whole genome shotgun (WGS) entry which is preliminary data.</text>
</comment>
<evidence type="ECO:0000313" key="4">
    <source>
        <dbReference type="Proteomes" id="UP000307706"/>
    </source>
</evidence>
<keyword evidence="3" id="KW-1185">Reference proteome</keyword>
<reference evidence="2" key="3">
    <citation type="submission" date="2019-09" db="EMBL/GenBank/DDBJ databases">
        <title>Co-occurence of chitin degradation, pigmentation and bioactivity in marine Pseudoalteromonas.</title>
        <authorList>
            <person name="Sonnenschein E.C."/>
            <person name="Bech P.K."/>
        </authorList>
    </citation>
    <scope>NUCLEOTIDE SEQUENCE</scope>
    <source>
        <strain evidence="2">S2231</strain>
        <strain evidence="3">S2233</strain>
    </source>
</reference>
<evidence type="ECO:0000313" key="1">
    <source>
        <dbReference type="EMBL" id="TMP42836.1"/>
    </source>
</evidence>
<organism evidence="2 4">
    <name type="scientific">Pseudoalteromonas citrea</name>
    <dbReference type="NCBI Taxonomy" id="43655"/>
    <lineage>
        <taxon>Bacteria</taxon>
        <taxon>Pseudomonadati</taxon>
        <taxon>Pseudomonadota</taxon>
        <taxon>Gammaproteobacteria</taxon>
        <taxon>Alteromonadales</taxon>
        <taxon>Pseudoalteromonadaceae</taxon>
        <taxon>Pseudoalteromonas</taxon>
    </lineage>
</organism>
<reference evidence="4" key="2">
    <citation type="submission" date="2019-06" db="EMBL/GenBank/DDBJ databases">
        <title>Co-occurence of chitin degradation, pigmentation and bioactivity in marine Pseudoalteromonas.</title>
        <authorList>
            <person name="Sonnenschein E.C."/>
            <person name="Bech P.K."/>
        </authorList>
    </citation>
    <scope>NUCLEOTIDE SEQUENCE [LARGE SCALE GENOMIC DNA]</scope>
    <source>
        <strain evidence="4">S2231</strain>
        <strain evidence="1">S2233</strain>
    </source>
</reference>
<dbReference type="EMBL" id="PNCL01000019">
    <property type="protein sequence ID" value="TMP61076.1"/>
    <property type="molecule type" value="Genomic_DNA"/>
</dbReference>
<protein>
    <submittedName>
        <fullName evidence="2">Uncharacterized protein</fullName>
    </submittedName>
</protein>
<dbReference type="EMBL" id="PNCK01000036">
    <property type="protein sequence ID" value="TMP42836.1"/>
    <property type="molecule type" value="Genomic_DNA"/>
</dbReference>
<dbReference type="AlphaFoldDB" id="A0A5S3XU41"/>